<dbReference type="AlphaFoldDB" id="A0A3B4WA85"/>
<evidence type="ECO:0000259" key="4">
    <source>
        <dbReference type="PROSITE" id="PS50835"/>
    </source>
</evidence>
<evidence type="ECO:0000256" key="1">
    <source>
        <dbReference type="ARBA" id="ARBA00023180"/>
    </source>
</evidence>
<evidence type="ECO:0000313" key="6">
    <source>
        <dbReference type="Proteomes" id="UP000261360"/>
    </source>
</evidence>
<dbReference type="GO" id="GO:0009897">
    <property type="term" value="C:external side of plasma membrane"/>
    <property type="evidence" value="ECO:0007669"/>
    <property type="project" value="TreeGrafter"/>
</dbReference>
<feature type="chain" id="PRO_5017347991" description="Ig-like domain-containing protein" evidence="3">
    <location>
        <begin position="17"/>
        <end position="138"/>
    </location>
</feature>
<feature type="signal peptide" evidence="3">
    <location>
        <begin position="1"/>
        <end position="16"/>
    </location>
</feature>
<dbReference type="Gene3D" id="2.60.40.10">
    <property type="entry name" value="Immunoglobulins"/>
    <property type="match status" value="1"/>
</dbReference>
<dbReference type="InterPro" id="IPR050208">
    <property type="entry name" value="MHC_class-I_related"/>
</dbReference>
<dbReference type="GO" id="GO:0005615">
    <property type="term" value="C:extracellular space"/>
    <property type="evidence" value="ECO:0007669"/>
    <property type="project" value="TreeGrafter"/>
</dbReference>
<dbReference type="STRING" id="1841481.ENSSLDP00000000831"/>
<dbReference type="Ensembl" id="ENSSLDT00000000892.1">
    <property type="protein sequence ID" value="ENSSLDP00000000831.1"/>
    <property type="gene ID" value="ENSSLDG00000000744.1"/>
</dbReference>
<dbReference type="SUPFAM" id="SSF48726">
    <property type="entry name" value="Immunoglobulin"/>
    <property type="match status" value="1"/>
</dbReference>
<dbReference type="InterPro" id="IPR036179">
    <property type="entry name" value="Ig-like_dom_sf"/>
</dbReference>
<reference evidence="5" key="2">
    <citation type="submission" date="2025-09" db="UniProtKB">
        <authorList>
            <consortium name="Ensembl"/>
        </authorList>
    </citation>
    <scope>IDENTIFICATION</scope>
</reference>
<dbReference type="PANTHER" id="PTHR16675:SF193">
    <property type="entry name" value="LOC571647 PROTEIN-RELATED"/>
    <property type="match status" value="1"/>
</dbReference>
<sequence>SITAAALILVTKLTVCFLFLAPPEVHLFAKNSKVKTNIILTCLATGFYPKDIDVWIKRNGRVLYGDDGLTTSGVRPNQDNTYQRRDSVEILKTDKSTYTCEVIHKASGVQVERGWDYNVQFSLKSRQKSQEFHFVHLT</sequence>
<dbReference type="InterPro" id="IPR007110">
    <property type="entry name" value="Ig-like_dom"/>
</dbReference>
<dbReference type="GO" id="GO:0006955">
    <property type="term" value="P:immune response"/>
    <property type="evidence" value="ECO:0007669"/>
    <property type="project" value="TreeGrafter"/>
</dbReference>
<keyword evidence="6" id="KW-1185">Reference proteome</keyword>
<dbReference type="SMART" id="SM00407">
    <property type="entry name" value="IGc1"/>
    <property type="match status" value="1"/>
</dbReference>
<dbReference type="Proteomes" id="UP000261360">
    <property type="component" value="Unplaced"/>
</dbReference>
<keyword evidence="3" id="KW-0732">Signal</keyword>
<dbReference type="InterPro" id="IPR003597">
    <property type="entry name" value="Ig_C1-set"/>
</dbReference>
<dbReference type="GeneTree" id="ENSGT00940000177196"/>
<dbReference type="PROSITE" id="PS50835">
    <property type="entry name" value="IG_LIKE"/>
    <property type="match status" value="1"/>
</dbReference>
<evidence type="ECO:0000256" key="2">
    <source>
        <dbReference type="ARBA" id="ARBA00023319"/>
    </source>
</evidence>
<organism evidence="5 6">
    <name type="scientific">Seriola lalandi dorsalis</name>
    <dbReference type="NCBI Taxonomy" id="1841481"/>
    <lineage>
        <taxon>Eukaryota</taxon>
        <taxon>Metazoa</taxon>
        <taxon>Chordata</taxon>
        <taxon>Craniata</taxon>
        <taxon>Vertebrata</taxon>
        <taxon>Euteleostomi</taxon>
        <taxon>Actinopterygii</taxon>
        <taxon>Neopterygii</taxon>
        <taxon>Teleostei</taxon>
        <taxon>Neoteleostei</taxon>
        <taxon>Acanthomorphata</taxon>
        <taxon>Carangaria</taxon>
        <taxon>Carangiformes</taxon>
        <taxon>Carangidae</taxon>
        <taxon>Seriola</taxon>
    </lineage>
</organism>
<dbReference type="InterPro" id="IPR013783">
    <property type="entry name" value="Ig-like_fold"/>
</dbReference>
<dbReference type="InterPro" id="IPR003006">
    <property type="entry name" value="Ig/MHC_CS"/>
</dbReference>
<reference evidence="5" key="1">
    <citation type="submission" date="2025-08" db="UniProtKB">
        <authorList>
            <consortium name="Ensembl"/>
        </authorList>
    </citation>
    <scope>IDENTIFICATION</scope>
</reference>
<evidence type="ECO:0000256" key="3">
    <source>
        <dbReference type="SAM" id="SignalP"/>
    </source>
</evidence>
<dbReference type="PANTHER" id="PTHR16675">
    <property type="entry name" value="MHC CLASS I-RELATED"/>
    <property type="match status" value="1"/>
</dbReference>
<proteinExistence type="predicted"/>
<evidence type="ECO:0000313" key="5">
    <source>
        <dbReference type="Ensembl" id="ENSSLDP00000000831.1"/>
    </source>
</evidence>
<dbReference type="Pfam" id="PF07654">
    <property type="entry name" value="C1-set"/>
    <property type="match status" value="1"/>
</dbReference>
<feature type="domain" description="Ig-like" evidence="4">
    <location>
        <begin position="23"/>
        <end position="112"/>
    </location>
</feature>
<protein>
    <recommendedName>
        <fullName evidence="4">Ig-like domain-containing protein</fullName>
    </recommendedName>
</protein>
<dbReference type="PROSITE" id="PS00290">
    <property type="entry name" value="IG_MHC"/>
    <property type="match status" value="1"/>
</dbReference>
<keyword evidence="1" id="KW-0325">Glycoprotein</keyword>
<accession>A0A3B4WA85</accession>
<name>A0A3B4WA85_SERLL</name>
<keyword evidence="2" id="KW-0393">Immunoglobulin domain</keyword>